<sequence length="410" mass="46768">LDGDDDDDDYEKESILSTNTDIFEIPSSDAITTSLPVLPIKDPDDSLIIRNEELNIIPEKESDEFIKSSVEDLVPIPSESEDTSESEGVCILPSCDDFSPIDIPEEKAMTFTNPLFTLNDDFISSDDESLSDEDVPEDNMKIYSNFLFEFNDEYISSDINPLFDKVLENIESKDSYDYNLDESTFLVTPLFDANKDECFNSGGDDDEINVLDCEDGYYDSKRDILYLKSLLNDDLVRRDPSIPAMSVASILEGFTDEPPFEENDDLFDLESKNDECKKILYDAQIDDLMFEDKIFDPGIHDQNFSPTYVSLPFTDRHYLFFTYVIRILLLSITYLVVSSFLLSSRSKDTIFDPDISAFHFSHQNGTFICFNVNPNILNERIAPDLDASRAHSFVHRPLELQSLAYRNPIS</sequence>
<accession>A0A6L2MMW6</accession>
<reference evidence="2" key="1">
    <citation type="journal article" date="2019" name="Sci. Rep.">
        <title>Draft genome of Tanacetum cinerariifolium, the natural source of mosquito coil.</title>
        <authorList>
            <person name="Yamashiro T."/>
            <person name="Shiraishi A."/>
            <person name="Satake H."/>
            <person name="Nakayama K."/>
        </authorList>
    </citation>
    <scope>NUCLEOTIDE SEQUENCE</scope>
</reference>
<proteinExistence type="predicted"/>
<name>A0A6L2MMW6_TANCI</name>
<dbReference type="AlphaFoldDB" id="A0A6L2MMW6"/>
<organism evidence="2">
    <name type="scientific">Tanacetum cinerariifolium</name>
    <name type="common">Dalmatian daisy</name>
    <name type="synonym">Chrysanthemum cinerariifolium</name>
    <dbReference type="NCBI Taxonomy" id="118510"/>
    <lineage>
        <taxon>Eukaryota</taxon>
        <taxon>Viridiplantae</taxon>
        <taxon>Streptophyta</taxon>
        <taxon>Embryophyta</taxon>
        <taxon>Tracheophyta</taxon>
        <taxon>Spermatophyta</taxon>
        <taxon>Magnoliopsida</taxon>
        <taxon>eudicotyledons</taxon>
        <taxon>Gunneridae</taxon>
        <taxon>Pentapetalae</taxon>
        <taxon>asterids</taxon>
        <taxon>campanulids</taxon>
        <taxon>Asterales</taxon>
        <taxon>Asteraceae</taxon>
        <taxon>Asteroideae</taxon>
        <taxon>Anthemideae</taxon>
        <taxon>Anthemidinae</taxon>
        <taxon>Tanacetum</taxon>
    </lineage>
</organism>
<evidence type="ECO:0000313" key="2">
    <source>
        <dbReference type="EMBL" id="GEU74689.1"/>
    </source>
</evidence>
<keyword evidence="1" id="KW-0812">Transmembrane</keyword>
<evidence type="ECO:0000256" key="1">
    <source>
        <dbReference type="SAM" id="Phobius"/>
    </source>
</evidence>
<keyword evidence="1" id="KW-0472">Membrane</keyword>
<feature type="non-terminal residue" evidence="2">
    <location>
        <position position="1"/>
    </location>
</feature>
<feature type="transmembrane region" description="Helical" evidence="1">
    <location>
        <begin position="318"/>
        <end position="337"/>
    </location>
</feature>
<dbReference type="EMBL" id="BKCJ010006934">
    <property type="protein sequence ID" value="GEU74689.1"/>
    <property type="molecule type" value="Genomic_DNA"/>
</dbReference>
<gene>
    <name evidence="2" type="ORF">Tci_046667</name>
</gene>
<keyword evidence="1" id="KW-1133">Transmembrane helix</keyword>
<protein>
    <submittedName>
        <fullName evidence="2">Uncharacterized protein</fullName>
    </submittedName>
</protein>
<comment type="caution">
    <text evidence="2">The sequence shown here is derived from an EMBL/GenBank/DDBJ whole genome shotgun (WGS) entry which is preliminary data.</text>
</comment>